<evidence type="ECO:0000313" key="4">
    <source>
        <dbReference type="EMBL" id="GIG80567.1"/>
    </source>
</evidence>
<dbReference type="GO" id="GO:0016491">
    <property type="term" value="F:oxidoreductase activity"/>
    <property type="evidence" value="ECO:0007669"/>
    <property type="project" value="UniProtKB-KW"/>
</dbReference>
<dbReference type="AlphaFoldDB" id="A0A8J3PSP7"/>
<gene>
    <name evidence="4" type="ORF">Pka01_36940</name>
</gene>
<dbReference type="EMBL" id="BONV01000015">
    <property type="protein sequence ID" value="GIG80567.1"/>
    <property type="molecule type" value="Genomic_DNA"/>
</dbReference>
<evidence type="ECO:0000256" key="2">
    <source>
        <dbReference type="ARBA" id="ARBA00023002"/>
    </source>
</evidence>
<comment type="caution">
    <text evidence="4">The sequence shown here is derived from an EMBL/GenBank/DDBJ whole genome shotgun (WGS) entry which is preliminary data.</text>
</comment>
<accession>A0A8J3PSP7</accession>
<reference evidence="4 5" key="1">
    <citation type="submission" date="2021-01" db="EMBL/GenBank/DDBJ databases">
        <title>Whole genome shotgun sequence of Planotetraspora kaengkrachanensis NBRC 104272.</title>
        <authorList>
            <person name="Komaki H."/>
            <person name="Tamura T."/>
        </authorList>
    </citation>
    <scope>NUCLEOTIDE SEQUENCE [LARGE SCALE GENOMIC DNA]</scope>
    <source>
        <strain evidence="4 5">NBRC 104272</strain>
    </source>
</reference>
<dbReference type="Proteomes" id="UP000630097">
    <property type="component" value="Unassembled WGS sequence"/>
</dbReference>
<dbReference type="PRINTS" id="PR00081">
    <property type="entry name" value="GDHRDH"/>
</dbReference>
<dbReference type="GO" id="GO:0016020">
    <property type="term" value="C:membrane"/>
    <property type="evidence" value="ECO:0007669"/>
    <property type="project" value="TreeGrafter"/>
</dbReference>
<dbReference type="InterPro" id="IPR002347">
    <property type="entry name" value="SDR_fam"/>
</dbReference>
<keyword evidence="2" id="KW-0560">Oxidoreductase</keyword>
<evidence type="ECO:0000313" key="5">
    <source>
        <dbReference type="Proteomes" id="UP000630097"/>
    </source>
</evidence>
<dbReference type="InterPro" id="IPR036291">
    <property type="entry name" value="NAD(P)-bd_dom_sf"/>
</dbReference>
<evidence type="ECO:0000256" key="3">
    <source>
        <dbReference type="RuleBase" id="RU000363"/>
    </source>
</evidence>
<dbReference type="Pfam" id="PF00106">
    <property type="entry name" value="adh_short"/>
    <property type="match status" value="1"/>
</dbReference>
<sequence>MSKTALVTGASSGIGVEFARQLAARGDDLVLVARSVDKLEKLADELRSSYGVRAEVIGQDLTAPDAVSRVVKEVAARGMSVDLLVNNAGFGTAGRFAEIPTARDQDQLMVNVVSLVGLTHAFLPGMVQRGEGAVVNVGSTAGFQPTPYFATYSAAKAFVLTFSLALWSEFRGRGVKVLALCPGPVQTGFFDALGTDKAKIGAQELTPEAVVRAALRALDRDRGYVIPGLGNCVSTRFMSKLPRRLVALLGRRVTQGVLADPVAAR</sequence>
<keyword evidence="5" id="KW-1185">Reference proteome</keyword>
<dbReference type="RefSeq" id="WP_203883984.1">
    <property type="nucleotide sequence ID" value="NZ_BAABHH010000014.1"/>
</dbReference>
<name>A0A8J3PSP7_9ACTN</name>
<dbReference type="PRINTS" id="PR00080">
    <property type="entry name" value="SDRFAMILY"/>
</dbReference>
<proteinExistence type="inferred from homology"/>
<dbReference type="Gene3D" id="3.40.50.720">
    <property type="entry name" value="NAD(P)-binding Rossmann-like Domain"/>
    <property type="match status" value="1"/>
</dbReference>
<dbReference type="PANTHER" id="PTHR44196:SF2">
    <property type="entry name" value="SHORT-CHAIN DEHYDROGENASE-RELATED"/>
    <property type="match status" value="1"/>
</dbReference>
<dbReference type="PANTHER" id="PTHR44196">
    <property type="entry name" value="DEHYDROGENASE/REDUCTASE SDR FAMILY MEMBER 7B"/>
    <property type="match status" value="1"/>
</dbReference>
<evidence type="ECO:0000256" key="1">
    <source>
        <dbReference type="ARBA" id="ARBA00006484"/>
    </source>
</evidence>
<protein>
    <submittedName>
        <fullName evidence="4">Ketoacyl reductase</fullName>
    </submittedName>
</protein>
<dbReference type="PIRSF" id="PIRSF000126">
    <property type="entry name" value="11-beta-HSD1"/>
    <property type="match status" value="1"/>
</dbReference>
<organism evidence="4 5">
    <name type="scientific">Planotetraspora kaengkrachanensis</name>
    <dbReference type="NCBI Taxonomy" id="575193"/>
    <lineage>
        <taxon>Bacteria</taxon>
        <taxon>Bacillati</taxon>
        <taxon>Actinomycetota</taxon>
        <taxon>Actinomycetes</taxon>
        <taxon>Streptosporangiales</taxon>
        <taxon>Streptosporangiaceae</taxon>
        <taxon>Planotetraspora</taxon>
    </lineage>
</organism>
<comment type="similarity">
    <text evidence="1 3">Belongs to the short-chain dehydrogenases/reductases (SDR) family.</text>
</comment>
<dbReference type="SUPFAM" id="SSF51735">
    <property type="entry name" value="NAD(P)-binding Rossmann-fold domains"/>
    <property type="match status" value="1"/>
</dbReference>